<evidence type="ECO:0000256" key="1">
    <source>
        <dbReference type="SAM" id="MobiDB-lite"/>
    </source>
</evidence>
<keyword evidence="2" id="KW-0472">Membrane</keyword>
<name>A0ABS4IXL2_9BACL</name>
<proteinExistence type="predicted"/>
<dbReference type="EMBL" id="JAGGLB010000013">
    <property type="protein sequence ID" value="MBP1992322.1"/>
    <property type="molecule type" value="Genomic_DNA"/>
</dbReference>
<dbReference type="RefSeq" id="WP_209973219.1">
    <property type="nucleotide sequence ID" value="NZ_JAGGLB010000013.1"/>
</dbReference>
<evidence type="ECO:0000313" key="3">
    <source>
        <dbReference type="EMBL" id="MBP1992322.1"/>
    </source>
</evidence>
<feature type="transmembrane region" description="Helical" evidence="2">
    <location>
        <begin position="278"/>
        <end position="297"/>
    </location>
</feature>
<feature type="region of interest" description="Disordered" evidence="1">
    <location>
        <begin position="186"/>
        <end position="227"/>
    </location>
</feature>
<reference evidence="3 4" key="1">
    <citation type="submission" date="2021-03" db="EMBL/GenBank/DDBJ databases">
        <title>Genomic Encyclopedia of Type Strains, Phase IV (KMG-IV): sequencing the most valuable type-strain genomes for metagenomic binning, comparative biology and taxonomic classification.</title>
        <authorList>
            <person name="Goeker M."/>
        </authorList>
    </citation>
    <scope>NUCLEOTIDE SEQUENCE [LARGE SCALE GENOMIC DNA]</scope>
    <source>
        <strain evidence="3 4">DSM 26048</strain>
    </source>
</reference>
<comment type="caution">
    <text evidence="3">The sequence shown here is derived from an EMBL/GenBank/DDBJ whole genome shotgun (WGS) entry which is preliminary data.</text>
</comment>
<dbReference type="Proteomes" id="UP001519287">
    <property type="component" value="Unassembled WGS sequence"/>
</dbReference>
<accession>A0ABS4IXL2</accession>
<organism evidence="3 4">
    <name type="scientific">Paenibacillus eucommiae</name>
    <dbReference type="NCBI Taxonomy" id="1355755"/>
    <lineage>
        <taxon>Bacteria</taxon>
        <taxon>Bacillati</taxon>
        <taxon>Bacillota</taxon>
        <taxon>Bacilli</taxon>
        <taxon>Bacillales</taxon>
        <taxon>Paenibacillaceae</taxon>
        <taxon>Paenibacillus</taxon>
    </lineage>
</organism>
<evidence type="ECO:0000313" key="4">
    <source>
        <dbReference type="Proteomes" id="UP001519287"/>
    </source>
</evidence>
<keyword evidence="2" id="KW-0812">Transmembrane</keyword>
<evidence type="ECO:0000256" key="2">
    <source>
        <dbReference type="SAM" id="Phobius"/>
    </source>
</evidence>
<gene>
    <name evidence="3" type="ORF">J2Z66_003930</name>
</gene>
<protein>
    <submittedName>
        <fullName evidence="3">Uncharacterized protein</fullName>
    </submittedName>
</protein>
<feature type="transmembrane region" description="Helical" evidence="2">
    <location>
        <begin position="254"/>
        <end position="272"/>
    </location>
</feature>
<feature type="compositionally biased region" description="Acidic residues" evidence="1">
    <location>
        <begin position="204"/>
        <end position="213"/>
    </location>
</feature>
<keyword evidence="2" id="KW-1133">Transmembrane helix</keyword>
<sequence>MGNRTFLTVNEIEAVNGPYEEVAFETNNFLAPIWFSLVSQEHYQRYREQLLTAWEAVQPYLDNEDADAIPEWDAFYEALNLHIPWTEAAAQMRQSLPVTLARFPALGPYMAEWLETLSTHVQSYQSPVLHLELAQHFDFYGVPLPYLASIEDLLVLWWNPDELWFKRYNEKLNDYLLGGEHLPKRRREEERTNVEAMAGSAEIGELDEHDEPDAPITPDRPDAPDSLNTQQIEEVPAAGPTHPQKRSSKRLQELYIWLLAILSAALFIGTLALTSSMWLAVLVFLFPAICIILWEILKRPKKIPSTIKNRPAPSSGESQITYYDGISPIKLLGVDAVNLDKKESFTVPWHHIVLAQVNSSNQVVLILHTEFESLYPPVASVVVNDKLAAEQIASATNAIAGLARLHRR</sequence>
<keyword evidence="4" id="KW-1185">Reference proteome</keyword>